<proteinExistence type="predicted"/>
<name>A0A2N7CHA5_VIBSP</name>
<dbReference type="Proteomes" id="UP000235405">
    <property type="component" value="Unassembled WGS sequence"/>
</dbReference>
<reference evidence="2" key="1">
    <citation type="submission" date="2016-07" db="EMBL/GenBank/DDBJ databases">
        <title>Nontailed viruses are major unrecognized killers of bacteria in the ocean.</title>
        <authorList>
            <person name="Kauffman K."/>
            <person name="Hussain F."/>
            <person name="Yang J."/>
            <person name="Arevalo P."/>
            <person name="Brown J."/>
            <person name="Cutler M."/>
            <person name="Kelly L."/>
            <person name="Polz M.F."/>
        </authorList>
    </citation>
    <scope>NUCLEOTIDE SEQUENCE [LARGE SCALE GENOMIC DNA]</scope>
    <source>
        <strain evidence="2">10N.286.54.F3</strain>
    </source>
</reference>
<gene>
    <name evidence="1" type="ORF">BCV19_00565</name>
</gene>
<dbReference type="EMBL" id="MCSW01000113">
    <property type="protein sequence ID" value="PMF25579.1"/>
    <property type="molecule type" value="Genomic_DNA"/>
</dbReference>
<dbReference type="AlphaFoldDB" id="A0A2N7CHA5"/>
<comment type="caution">
    <text evidence="1">The sequence shown here is derived from an EMBL/GenBank/DDBJ whole genome shotgun (WGS) entry which is preliminary data.</text>
</comment>
<evidence type="ECO:0000313" key="2">
    <source>
        <dbReference type="Proteomes" id="UP000235405"/>
    </source>
</evidence>
<protein>
    <submittedName>
        <fullName evidence="1">Uncharacterized protein</fullName>
    </submittedName>
</protein>
<organism evidence="1 2">
    <name type="scientific">Vibrio splendidus</name>
    <dbReference type="NCBI Taxonomy" id="29497"/>
    <lineage>
        <taxon>Bacteria</taxon>
        <taxon>Pseudomonadati</taxon>
        <taxon>Pseudomonadota</taxon>
        <taxon>Gammaproteobacteria</taxon>
        <taxon>Vibrionales</taxon>
        <taxon>Vibrionaceae</taxon>
        <taxon>Vibrio</taxon>
    </lineage>
</organism>
<accession>A0A2N7CHA5</accession>
<sequence>MLKALNQFTGLGMTKLVILTKKHTIRAALYLNLITQQSRSKRKIIKIINFTISERLFSLLMNTYTG</sequence>
<evidence type="ECO:0000313" key="1">
    <source>
        <dbReference type="EMBL" id="PMF25579.1"/>
    </source>
</evidence>